<evidence type="ECO:0000256" key="3">
    <source>
        <dbReference type="ARBA" id="ARBA00022692"/>
    </source>
</evidence>
<gene>
    <name evidence="7" type="ORF">A2527_07475</name>
</gene>
<dbReference type="Pfam" id="PF03899">
    <property type="entry name" value="ATP-synt_I"/>
    <property type="match status" value="1"/>
</dbReference>
<comment type="caution">
    <text evidence="7">The sequence shown here is derived from an EMBL/GenBank/DDBJ whole genome shotgun (WGS) entry which is preliminary data.</text>
</comment>
<comment type="subcellular location">
    <subcellularLocation>
        <location evidence="1">Cell membrane</location>
        <topology evidence="1">Multi-pass membrane protein</topology>
    </subcellularLocation>
</comment>
<feature type="transmembrane region" description="Helical" evidence="6">
    <location>
        <begin position="72"/>
        <end position="92"/>
    </location>
</feature>
<evidence type="ECO:0008006" key="9">
    <source>
        <dbReference type="Google" id="ProtNLM"/>
    </source>
</evidence>
<dbReference type="STRING" id="1817772.A2527_07475"/>
<evidence type="ECO:0000256" key="5">
    <source>
        <dbReference type="ARBA" id="ARBA00023136"/>
    </source>
</evidence>
<accession>A0A1F6GB60</accession>
<proteinExistence type="predicted"/>
<sequence>MIKDPREKKRLTRTNLGLLSLITLTCGGGWAAFGVDFALGALVGSAVVAFNFYASQFLMARLFISGQPKAPVAVFYVLKFGISMAFLFLAVTRYKMDTWGIMAGLATLPLISLGSSLMAGGPEAESNNHLSEDN</sequence>
<dbReference type="AlphaFoldDB" id="A0A1F6GB60"/>
<evidence type="ECO:0000256" key="2">
    <source>
        <dbReference type="ARBA" id="ARBA00022475"/>
    </source>
</evidence>
<keyword evidence="4 6" id="KW-1133">Transmembrane helix</keyword>
<evidence type="ECO:0000313" key="8">
    <source>
        <dbReference type="Proteomes" id="UP000178449"/>
    </source>
</evidence>
<evidence type="ECO:0000256" key="6">
    <source>
        <dbReference type="SAM" id="Phobius"/>
    </source>
</evidence>
<evidence type="ECO:0000256" key="1">
    <source>
        <dbReference type="ARBA" id="ARBA00004651"/>
    </source>
</evidence>
<dbReference type="EMBL" id="MFNE01000024">
    <property type="protein sequence ID" value="OGG95352.1"/>
    <property type="molecule type" value="Genomic_DNA"/>
</dbReference>
<evidence type="ECO:0000313" key="7">
    <source>
        <dbReference type="EMBL" id="OGG95352.1"/>
    </source>
</evidence>
<keyword evidence="5 6" id="KW-0472">Membrane</keyword>
<organism evidence="7 8">
    <name type="scientific">Candidatus Lambdaproteobacteria bacterium RIFOXYD2_FULL_50_16</name>
    <dbReference type="NCBI Taxonomy" id="1817772"/>
    <lineage>
        <taxon>Bacteria</taxon>
        <taxon>Pseudomonadati</taxon>
        <taxon>Pseudomonadota</taxon>
        <taxon>Candidatus Lambdaproteobacteria</taxon>
    </lineage>
</organism>
<keyword evidence="3 6" id="KW-0812">Transmembrane</keyword>
<feature type="transmembrane region" description="Helical" evidence="6">
    <location>
        <begin position="98"/>
        <end position="119"/>
    </location>
</feature>
<keyword evidence="2" id="KW-1003">Cell membrane</keyword>
<dbReference type="GO" id="GO:0005886">
    <property type="term" value="C:plasma membrane"/>
    <property type="evidence" value="ECO:0007669"/>
    <property type="project" value="UniProtKB-SubCell"/>
</dbReference>
<reference evidence="7 8" key="1">
    <citation type="journal article" date="2016" name="Nat. Commun.">
        <title>Thousands of microbial genomes shed light on interconnected biogeochemical processes in an aquifer system.</title>
        <authorList>
            <person name="Anantharaman K."/>
            <person name="Brown C.T."/>
            <person name="Hug L.A."/>
            <person name="Sharon I."/>
            <person name="Castelle C.J."/>
            <person name="Probst A.J."/>
            <person name="Thomas B.C."/>
            <person name="Singh A."/>
            <person name="Wilkins M.J."/>
            <person name="Karaoz U."/>
            <person name="Brodie E.L."/>
            <person name="Williams K.H."/>
            <person name="Hubbard S.S."/>
            <person name="Banfield J.F."/>
        </authorList>
    </citation>
    <scope>NUCLEOTIDE SEQUENCE [LARGE SCALE GENOMIC DNA]</scope>
</reference>
<name>A0A1F6GB60_9PROT</name>
<dbReference type="InterPro" id="IPR005598">
    <property type="entry name" value="ATP_synth_I"/>
</dbReference>
<evidence type="ECO:0000256" key="4">
    <source>
        <dbReference type="ARBA" id="ARBA00022989"/>
    </source>
</evidence>
<dbReference type="Proteomes" id="UP000178449">
    <property type="component" value="Unassembled WGS sequence"/>
</dbReference>
<protein>
    <recommendedName>
        <fullName evidence="9">ATP synthase subunit I</fullName>
    </recommendedName>
</protein>